<evidence type="ECO:0000313" key="1">
    <source>
        <dbReference type="EMBL" id="CDS22624.1"/>
    </source>
</evidence>
<evidence type="ECO:0000313" key="3">
    <source>
        <dbReference type="WBParaSite" id="EgrG_002032400"/>
    </source>
</evidence>
<name>A0A068WY54_ECHGR</name>
<organism evidence="1">
    <name type="scientific">Echinococcus granulosus</name>
    <name type="common">Hydatid tapeworm</name>
    <dbReference type="NCBI Taxonomy" id="6210"/>
    <lineage>
        <taxon>Eukaryota</taxon>
        <taxon>Metazoa</taxon>
        <taxon>Spiralia</taxon>
        <taxon>Lophotrochozoa</taxon>
        <taxon>Platyhelminthes</taxon>
        <taxon>Cestoda</taxon>
        <taxon>Eucestoda</taxon>
        <taxon>Cyclophyllidea</taxon>
        <taxon>Taeniidae</taxon>
        <taxon>Echinococcus</taxon>
        <taxon>Echinococcus granulosus group</taxon>
    </lineage>
</organism>
<reference evidence="3" key="3">
    <citation type="submission" date="2020-10" db="UniProtKB">
        <authorList>
            <consortium name="WormBaseParasite"/>
        </authorList>
    </citation>
    <scope>IDENTIFICATION</scope>
</reference>
<sequence length="188" mass="21346">MSAQRRWTTQTCGEQHSKICYQRAGSPGHHGACKVNLSKRKTSNEESHTIEVSKPQCIRFRAEHARSPTCANTDILARETNPSPIDFSAGMKATEDPSAQHLHRLQIFGVDVNWRISHERVQKAPRDIRNFNRTNRSPKRVLSEPNCSGVCDTYQTKYAAQELFKNLSAYLGYATHHMVTSPQYMKMG</sequence>
<reference evidence="1 2" key="1">
    <citation type="journal article" date="2013" name="Nature">
        <title>The genomes of four tapeworm species reveal adaptations to parasitism.</title>
        <authorList>
            <person name="Tsai I.J."/>
            <person name="Zarowiecki M."/>
            <person name="Holroyd N."/>
            <person name="Garciarrubio A."/>
            <person name="Sanchez-Flores A."/>
            <person name="Brooks K.L."/>
            <person name="Tracey A."/>
            <person name="Bobes R.J."/>
            <person name="Fragoso G."/>
            <person name="Sciutto E."/>
            <person name="Aslett M."/>
            <person name="Beasley H."/>
            <person name="Bennett H.M."/>
            <person name="Cai J."/>
            <person name="Camicia F."/>
            <person name="Clark R."/>
            <person name="Cucher M."/>
            <person name="De Silva N."/>
            <person name="Day T.A."/>
            <person name="Deplazes P."/>
            <person name="Estrada K."/>
            <person name="Fernandez C."/>
            <person name="Holland P.W."/>
            <person name="Hou J."/>
            <person name="Hu S."/>
            <person name="Huckvale T."/>
            <person name="Hung S.S."/>
            <person name="Kamenetzky L."/>
            <person name="Keane J.A."/>
            <person name="Kiss F."/>
            <person name="Koziol U."/>
            <person name="Lambert O."/>
            <person name="Liu K."/>
            <person name="Luo X."/>
            <person name="Luo Y."/>
            <person name="Macchiaroli N."/>
            <person name="Nichol S."/>
            <person name="Paps J."/>
            <person name="Parkinson J."/>
            <person name="Pouchkina-Stantcheva N."/>
            <person name="Riddiford N."/>
            <person name="Rosenzvit M."/>
            <person name="Salinas G."/>
            <person name="Wasmuth J.D."/>
            <person name="Zamanian M."/>
            <person name="Zheng Y."/>
            <person name="Cai X."/>
            <person name="Soberon X."/>
            <person name="Olson P.D."/>
            <person name="Laclette J.P."/>
            <person name="Brehm K."/>
            <person name="Berriman M."/>
            <person name="Garciarrubio A."/>
            <person name="Bobes R.J."/>
            <person name="Fragoso G."/>
            <person name="Sanchez-Flores A."/>
            <person name="Estrada K."/>
            <person name="Cevallos M.A."/>
            <person name="Morett E."/>
            <person name="Gonzalez V."/>
            <person name="Portillo T."/>
            <person name="Ochoa-Leyva A."/>
            <person name="Jose M.V."/>
            <person name="Sciutto E."/>
            <person name="Landa A."/>
            <person name="Jimenez L."/>
            <person name="Valdes V."/>
            <person name="Carrero J.C."/>
            <person name="Larralde C."/>
            <person name="Morales-Montor J."/>
            <person name="Limon-Lason J."/>
            <person name="Soberon X."/>
            <person name="Laclette J.P."/>
        </authorList>
    </citation>
    <scope>NUCLEOTIDE SEQUENCE [LARGE SCALE GENOMIC DNA]</scope>
</reference>
<dbReference type="EMBL" id="LK028587">
    <property type="protein sequence ID" value="CDS22624.1"/>
    <property type="molecule type" value="Genomic_DNA"/>
</dbReference>
<gene>
    <name evidence="1" type="ORF">EgrG_002032400</name>
</gene>
<reference evidence="1" key="2">
    <citation type="submission" date="2014-06" db="EMBL/GenBank/DDBJ databases">
        <authorList>
            <person name="Aslett M."/>
        </authorList>
    </citation>
    <scope>NUCLEOTIDE SEQUENCE</scope>
</reference>
<dbReference type="WBParaSite" id="EgrG_002032400">
    <property type="protein sequence ID" value="EgrG_002032400"/>
    <property type="gene ID" value="EgrG_002032400"/>
</dbReference>
<dbReference type="Proteomes" id="UP000492820">
    <property type="component" value="Unassembled WGS sequence"/>
</dbReference>
<dbReference type="AlphaFoldDB" id="A0A068WY54"/>
<evidence type="ECO:0000313" key="2">
    <source>
        <dbReference type="Proteomes" id="UP000492820"/>
    </source>
</evidence>
<protein>
    <submittedName>
        <fullName evidence="1 3">Uncharacterized protein</fullName>
    </submittedName>
</protein>
<accession>A0A068WY54</accession>
<proteinExistence type="predicted"/>